<evidence type="ECO:0000256" key="3">
    <source>
        <dbReference type="ARBA" id="ARBA00022840"/>
    </source>
</evidence>
<dbReference type="PRINTS" id="PR01652">
    <property type="entry name" value="SHAPEPROTEIN"/>
</dbReference>
<dbReference type="GO" id="GO:0005737">
    <property type="term" value="C:cytoplasm"/>
    <property type="evidence" value="ECO:0007669"/>
    <property type="project" value="UniProtKB-SubCell"/>
</dbReference>
<dbReference type="AlphaFoldDB" id="A0A0G1CBS2"/>
<dbReference type="GO" id="GO:0008360">
    <property type="term" value="P:regulation of cell shape"/>
    <property type="evidence" value="ECO:0007669"/>
    <property type="project" value="UniProtKB-UniRule"/>
</dbReference>
<protein>
    <recommendedName>
        <fullName evidence="6">Cell shape-determining protein MreB</fullName>
    </recommendedName>
</protein>
<dbReference type="NCBIfam" id="NF010539">
    <property type="entry name" value="PRK13927.1"/>
    <property type="match status" value="1"/>
</dbReference>
<dbReference type="PATRIC" id="fig|1619011.3.peg.29"/>
<feature type="binding site" evidence="6">
    <location>
        <begin position="17"/>
        <end position="19"/>
    </location>
    <ligand>
        <name>ATP</name>
        <dbReference type="ChEBI" id="CHEBI:30616"/>
    </ligand>
</feature>
<sequence>MSLLDKFKTDVGIDLGTANSLVYLKSEGIVFNEPTVIAVNNKTGQILAIGDEAQKMMGRTPPHITVIRPLVGGVISDFAMAQEILRYFIRKIKKDSLFNYVRAVVAIPTNLTEVERKSVEDAVVLSGASSVHLLEEPIAAVLGAGLPIDEPTANMVIDVGGGTSEVAVISMGGVVVSQSLKVAGDRFNEDIIRFARDNFKIAIGEPTAERIKIEIGSILPGEDKSEIIVGGRDLSSGLPREIIVKGSQVRTALIPSVKQIIDTVKNTVEQTPPELTGDILKRGIYLSGGGSLLRGLDELISRELAVRTIRVDDPMTCVVRGIGITVEGMDKYRHLFSVSVKPVNIE</sequence>
<dbReference type="Proteomes" id="UP000034810">
    <property type="component" value="Unassembled WGS sequence"/>
</dbReference>
<keyword evidence="2 6" id="KW-0547">Nucleotide-binding</keyword>
<evidence type="ECO:0000313" key="8">
    <source>
        <dbReference type="Proteomes" id="UP000034810"/>
    </source>
</evidence>
<feature type="binding site" evidence="6">
    <location>
        <begin position="161"/>
        <end position="163"/>
    </location>
    <ligand>
        <name>ATP</name>
        <dbReference type="ChEBI" id="CHEBI:30616"/>
    </ligand>
</feature>
<dbReference type="HAMAP" id="MF_02207">
    <property type="entry name" value="MreB"/>
    <property type="match status" value="1"/>
</dbReference>
<comment type="subcellular location">
    <subcellularLocation>
        <location evidence="6">Cytoplasm</location>
    </subcellularLocation>
    <text evidence="6">Membrane-associated.</text>
</comment>
<keyword evidence="1 6" id="KW-0963">Cytoplasm</keyword>
<dbReference type="InterPro" id="IPR043129">
    <property type="entry name" value="ATPase_NBD"/>
</dbReference>
<evidence type="ECO:0000256" key="2">
    <source>
        <dbReference type="ARBA" id="ARBA00022741"/>
    </source>
</evidence>
<dbReference type="EMBL" id="LCFA01000001">
    <property type="protein sequence ID" value="KKS83100.1"/>
    <property type="molecule type" value="Genomic_DNA"/>
</dbReference>
<comment type="similarity">
    <text evidence="5 6">Belongs to the FtsA/MreB family.</text>
</comment>
<comment type="function">
    <text evidence="6">Forms membrane-associated dynamic filaments that are essential for cell shape determination. Acts by regulating cell wall synthesis and cell elongation, and thus cell shape. A feedback loop between cell geometry and MreB localization may maintain elongated cell shape by targeting cell wall growth to regions of negative cell wall curvature.</text>
</comment>
<dbReference type="Gene3D" id="3.30.420.40">
    <property type="match status" value="2"/>
</dbReference>
<comment type="subunit">
    <text evidence="6">Forms polymers.</text>
</comment>
<keyword evidence="4 6" id="KW-0133">Cell shape</keyword>
<dbReference type="CDD" id="cd10225">
    <property type="entry name" value="ASKHA_NBD_MreB-like"/>
    <property type="match status" value="1"/>
</dbReference>
<dbReference type="InterPro" id="IPR056546">
    <property type="entry name" value="MreB_MamK-like"/>
</dbReference>
<dbReference type="SUPFAM" id="SSF53067">
    <property type="entry name" value="Actin-like ATPase domain"/>
    <property type="match status" value="2"/>
</dbReference>
<comment type="caution">
    <text evidence="7">The sequence shown here is derived from an EMBL/GenBank/DDBJ whole genome shotgun (WGS) entry which is preliminary data.</text>
</comment>
<gene>
    <name evidence="6" type="primary">mreB</name>
    <name evidence="7" type="ORF">UV58_C0001G0027</name>
</gene>
<organism evidence="7 8">
    <name type="scientific">Candidatus Wolfebacteria bacterium GW2011_GWC1_43_10</name>
    <dbReference type="NCBI Taxonomy" id="1619011"/>
    <lineage>
        <taxon>Bacteria</taxon>
        <taxon>Candidatus Wolfeibacteriota</taxon>
    </lineage>
</organism>
<dbReference type="NCBIfam" id="TIGR00904">
    <property type="entry name" value="mreB"/>
    <property type="match status" value="1"/>
</dbReference>
<reference evidence="7 8" key="1">
    <citation type="journal article" date="2015" name="Nature">
        <title>rRNA introns, odd ribosomes, and small enigmatic genomes across a large radiation of phyla.</title>
        <authorList>
            <person name="Brown C.T."/>
            <person name="Hug L.A."/>
            <person name="Thomas B.C."/>
            <person name="Sharon I."/>
            <person name="Castelle C.J."/>
            <person name="Singh A."/>
            <person name="Wilkins M.J."/>
            <person name="Williams K.H."/>
            <person name="Banfield J.F."/>
        </authorList>
    </citation>
    <scope>NUCLEOTIDE SEQUENCE [LARGE SCALE GENOMIC DNA]</scope>
</reference>
<evidence type="ECO:0000256" key="6">
    <source>
        <dbReference type="HAMAP-Rule" id="MF_02207"/>
    </source>
</evidence>
<dbReference type="GO" id="GO:0005524">
    <property type="term" value="F:ATP binding"/>
    <property type="evidence" value="ECO:0007669"/>
    <property type="project" value="UniProtKB-KW"/>
</dbReference>
<dbReference type="PANTHER" id="PTHR42749">
    <property type="entry name" value="CELL SHAPE-DETERMINING PROTEIN MREB"/>
    <property type="match status" value="1"/>
</dbReference>
<evidence type="ECO:0000256" key="5">
    <source>
        <dbReference type="ARBA" id="ARBA00023458"/>
    </source>
</evidence>
<dbReference type="Pfam" id="PF06723">
    <property type="entry name" value="MreB_Mbl"/>
    <property type="match status" value="1"/>
</dbReference>
<dbReference type="InterPro" id="IPR004753">
    <property type="entry name" value="MreB"/>
</dbReference>
<proteinExistence type="inferred from homology"/>
<name>A0A0G1CBS2_9BACT</name>
<dbReference type="GO" id="GO:0000902">
    <property type="term" value="P:cell morphogenesis"/>
    <property type="evidence" value="ECO:0007669"/>
    <property type="project" value="InterPro"/>
</dbReference>
<evidence type="ECO:0000313" key="7">
    <source>
        <dbReference type="EMBL" id="KKS83100.1"/>
    </source>
</evidence>
<accession>A0A0G1CBS2</accession>
<dbReference type="PANTHER" id="PTHR42749:SF1">
    <property type="entry name" value="CELL SHAPE-DETERMINING PROTEIN MREB"/>
    <property type="match status" value="1"/>
</dbReference>
<evidence type="ECO:0000256" key="1">
    <source>
        <dbReference type="ARBA" id="ARBA00022490"/>
    </source>
</evidence>
<feature type="binding site" evidence="6">
    <location>
        <begin position="289"/>
        <end position="292"/>
    </location>
    <ligand>
        <name>ATP</name>
        <dbReference type="ChEBI" id="CHEBI:30616"/>
    </ligand>
</feature>
<evidence type="ECO:0000256" key="4">
    <source>
        <dbReference type="ARBA" id="ARBA00022960"/>
    </source>
</evidence>
<feature type="binding site" evidence="6">
    <location>
        <begin position="209"/>
        <end position="212"/>
    </location>
    <ligand>
        <name>ATP</name>
        <dbReference type="ChEBI" id="CHEBI:30616"/>
    </ligand>
</feature>
<keyword evidence="3 6" id="KW-0067">ATP-binding</keyword>